<dbReference type="Gene3D" id="1.20.1280.50">
    <property type="match status" value="1"/>
</dbReference>
<dbReference type="AlphaFoldDB" id="A0A067MP38"/>
<dbReference type="InParanoid" id="A0A067MP38"/>
<dbReference type="SUPFAM" id="SSF52047">
    <property type="entry name" value="RNI-like"/>
    <property type="match status" value="1"/>
</dbReference>
<dbReference type="EMBL" id="KL198023">
    <property type="protein sequence ID" value="KDQ17528.1"/>
    <property type="molecule type" value="Genomic_DNA"/>
</dbReference>
<gene>
    <name evidence="1" type="ORF">BOTBODRAFT_29708</name>
</gene>
<proteinExistence type="predicted"/>
<evidence type="ECO:0000313" key="2">
    <source>
        <dbReference type="Proteomes" id="UP000027195"/>
    </source>
</evidence>
<sequence>MSNCDSSNNLDTFMVSTYAESLSTSAEDHLNIKPPRAIASLEADSIVNPPVTELSRPLMQPQATLEPIPHLPPEILLCIFRFIAGGIYRCHRDSFKLTMSLLAVSRTWRHLALGCFELWSTLYAGLSIRLFEMFLDRSGNVPLEFHYSFIPCRRFAQHISALSPHRNRLVVCCLHRIWSRRAIYSLLEEAFPALEVLSLSSTLRALCRDYSWHAEQPIPAGAQLCLTNAPRLRELFLKGVYFPLWPHTPIYLTKLTLSHLSYYLPGEFSLLFRALEAAPLLEELHLRYIDTSNLRTRPRPADAPIQLPRLHTMAVENPAPRDIAQYILSSIIAPPLSSFTFVGKSLPLLDLILPQWSSFHTNFPGLTCIRDLDVAVTCEDFIETAHVTVTVTGLPAQSEVPVFRISFIQHRDDISNDTFPLVMEGLHRALPELPFLATLSLSNYSPPSASSPARQSDTVQLFAEFLARHTQIEELALTGFCNPWTEVLATTLHGHLCPRMRKLTLVRCPIVSELLMDIVSSRAKSNSGQLDELLLRDCLHIHEATVARLGLLVAHVESQ</sequence>
<keyword evidence="2" id="KW-1185">Reference proteome</keyword>
<dbReference type="OrthoDB" id="2269034at2759"/>
<dbReference type="Proteomes" id="UP000027195">
    <property type="component" value="Unassembled WGS sequence"/>
</dbReference>
<evidence type="ECO:0000313" key="1">
    <source>
        <dbReference type="EMBL" id="KDQ17528.1"/>
    </source>
</evidence>
<dbReference type="InterPro" id="IPR032675">
    <property type="entry name" value="LRR_dom_sf"/>
</dbReference>
<accession>A0A067MP38</accession>
<reference evidence="2" key="1">
    <citation type="journal article" date="2014" name="Proc. Natl. Acad. Sci. U.S.A.">
        <title>Extensive sampling of basidiomycete genomes demonstrates inadequacy of the white-rot/brown-rot paradigm for wood decay fungi.</title>
        <authorList>
            <person name="Riley R."/>
            <person name="Salamov A.A."/>
            <person name="Brown D.W."/>
            <person name="Nagy L.G."/>
            <person name="Floudas D."/>
            <person name="Held B.W."/>
            <person name="Levasseur A."/>
            <person name="Lombard V."/>
            <person name="Morin E."/>
            <person name="Otillar R."/>
            <person name="Lindquist E.A."/>
            <person name="Sun H."/>
            <person name="LaButti K.M."/>
            <person name="Schmutz J."/>
            <person name="Jabbour D."/>
            <person name="Luo H."/>
            <person name="Baker S.E."/>
            <person name="Pisabarro A.G."/>
            <person name="Walton J.D."/>
            <person name="Blanchette R.A."/>
            <person name="Henrissat B."/>
            <person name="Martin F."/>
            <person name="Cullen D."/>
            <person name="Hibbett D.S."/>
            <person name="Grigoriev I.V."/>
        </authorList>
    </citation>
    <scope>NUCLEOTIDE SEQUENCE [LARGE SCALE GENOMIC DNA]</scope>
    <source>
        <strain evidence="2">FD-172 SS1</strain>
    </source>
</reference>
<dbReference type="Gene3D" id="3.80.10.10">
    <property type="entry name" value="Ribonuclease Inhibitor"/>
    <property type="match status" value="1"/>
</dbReference>
<organism evidence="1 2">
    <name type="scientific">Botryobasidium botryosum (strain FD-172 SS1)</name>
    <dbReference type="NCBI Taxonomy" id="930990"/>
    <lineage>
        <taxon>Eukaryota</taxon>
        <taxon>Fungi</taxon>
        <taxon>Dikarya</taxon>
        <taxon>Basidiomycota</taxon>
        <taxon>Agaricomycotina</taxon>
        <taxon>Agaricomycetes</taxon>
        <taxon>Cantharellales</taxon>
        <taxon>Botryobasidiaceae</taxon>
        <taxon>Botryobasidium</taxon>
    </lineage>
</organism>
<name>A0A067MP38_BOTB1</name>
<protein>
    <submittedName>
        <fullName evidence="1">Uncharacterized protein</fullName>
    </submittedName>
</protein>
<dbReference type="HOGENOM" id="CLU_024199_1_1_1"/>